<evidence type="ECO:0000256" key="2">
    <source>
        <dbReference type="ARBA" id="ARBA00023015"/>
    </source>
</evidence>
<dbReference type="GO" id="GO:0006352">
    <property type="term" value="P:DNA-templated transcription initiation"/>
    <property type="evidence" value="ECO:0007669"/>
    <property type="project" value="UniProtKB-UniRule"/>
</dbReference>
<dbReference type="InterPro" id="IPR013325">
    <property type="entry name" value="RNA_pol_sigma_r2"/>
</dbReference>
<feature type="region of interest" description="Sigma-70 factor domain-2" evidence="6">
    <location>
        <begin position="384"/>
        <end position="454"/>
    </location>
</feature>
<evidence type="ECO:0000256" key="7">
    <source>
        <dbReference type="SAM" id="Coils"/>
    </source>
</evidence>
<dbReference type="InterPro" id="IPR007630">
    <property type="entry name" value="RNA_pol_sigma70_r4"/>
</dbReference>
<feature type="domain" description="RNA polymerase sigma-70" evidence="10">
    <location>
        <begin position="577"/>
        <end position="603"/>
    </location>
</feature>
<evidence type="ECO:0000259" key="9">
    <source>
        <dbReference type="PROSITE" id="PS00715"/>
    </source>
</evidence>
<dbReference type="GO" id="GO:0005737">
    <property type="term" value="C:cytoplasm"/>
    <property type="evidence" value="ECO:0007669"/>
    <property type="project" value="UniProtKB-SubCell"/>
</dbReference>
<keyword evidence="3 6" id="KW-0731">Sigma factor</keyword>
<dbReference type="AlphaFoldDB" id="A0AAN5KT67"/>
<reference evidence="11" key="2">
    <citation type="submission" date="2020-11" db="EMBL/GenBank/DDBJ databases">
        <authorList>
            <consortium name="NCBI Pathogen Detection Project"/>
        </authorList>
    </citation>
    <scope>NUCLEOTIDE SEQUENCE</scope>
    <source>
        <strain evidence="11">D3612</strain>
    </source>
</reference>
<dbReference type="InterPro" id="IPR007624">
    <property type="entry name" value="RNA_pol_sigma70_r3"/>
</dbReference>
<dbReference type="FunFam" id="1.10.10.10:FF:000002">
    <property type="entry name" value="RNA polymerase sigma factor SigA"/>
    <property type="match status" value="1"/>
</dbReference>
<dbReference type="InterPro" id="IPR009042">
    <property type="entry name" value="RNA_pol_sigma70_r1_2"/>
</dbReference>
<dbReference type="InterPro" id="IPR028630">
    <property type="entry name" value="Sigma70_RpoD"/>
</dbReference>
<dbReference type="NCBIfam" id="TIGR02937">
    <property type="entry name" value="sigma70-ECF"/>
    <property type="match status" value="1"/>
</dbReference>
<dbReference type="SUPFAM" id="SSF88659">
    <property type="entry name" value="Sigma3 and sigma4 domains of RNA polymerase sigma factors"/>
    <property type="match status" value="2"/>
</dbReference>
<dbReference type="InterPro" id="IPR007627">
    <property type="entry name" value="RNA_pol_sigma70_r2"/>
</dbReference>
<evidence type="ECO:0000259" key="10">
    <source>
        <dbReference type="PROSITE" id="PS00716"/>
    </source>
</evidence>
<reference evidence="11" key="1">
    <citation type="journal article" date="2018" name="Genome Biol.">
        <title>SKESA: strategic k-mer extension for scrupulous assemblies.</title>
        <authorList>
            <person name="Souvorov A."/>
            <person name="Agarwala R."/>
            <person name="Lipman D.J."/>
        </authorList>
    </citation>
    <scope>NUCLEOTIDE SEQUENCE</scope>
    <source>
        <strain evidence="11">D3612</strain>
    </source>
</reference>
<dbReference type="NCBIfam" id="TIGR02393">
    <property type="entry name" value="RpoD_Cterm"/>
    <property type="match status" value="1"/>
</dbReference>
<accession>A0AAN5KT67</accession>
<dbReference type="GO" id="GO:0003677">
    <property type="term" value="F:DNA binding"/>
    <property type="evidence" value="ECO:0007669"/>
    <property type="project" value="UniProtKB-UniRule"/>
</dbReference>
<keyword evidence="4 6" id="KW-0238">DNA-binding</keyword>
<dbReference type="FunFam" id="1.10.601.10:FF:000002">
    <property type="entry name" value="RNA polymerase sigma factor RpoD"/>
    <property type="match status" value="1"/>
</dbReference>
<comment type="similarity">
    <text evidence="6">Belongs to the sigma-70 factor family. RpoD/SigA subfamily.</text>
</comment>
<keyword evidence="2 6" id="KW-0805">Transcription regulation</keyword>
<comment type="subcellular location">
    <subcellularLocation>
        <location evidence="6">Cytoplasm</location>
    </subcellularLocation>
</comment>
<feature type="region of interest" description="Sigma-70 factor domain-3" evidence="6">
    <location>
        <begin position="463"/>
        <end position="539"/>
    </location>
</feature>
<organism evidence="11 12">
    <name type="scientific">Legionella pneumophila</name>
    <dbReference type="NCBI Taxonomy" id="446"/>
    <lineage>
        <taxon>Bacteria</taxon>
        <taxon>Pseudomonadati</taxon>
        <taxon>Pseudomonadota</taxon>
        <taxon>Gammaproteobacteria</taxon>
        <taxon>Legionellales</taxon>
        <taxon>Legionellaceae</taxon>
        <taxon>Legionella</taxon>
    </lineage>
</organism>
<dbReference type="Gene3D" id="1.10.220.120">
    <property type="entry name" value="Sigma-70 factor, region 1.1"/>
    <property type="match status" value="1"/>
</dbReference>
<comment type="subunit">
    <text evidence="6">Interacts transiently with the RNA polymerase catalytic core.</text>
</comment>
<dbReference type="InterPro" id="IPR007631">
    <property type="entry name" value="RNA_pol_sigma_70_non-ess"/>
</dbReference>
<sequence>MTMNDQDQQSSQITKVISLGKEQGYLTYSQINDLLPNIVDTEHFDVIISMLEGMNIKVFELPPSEDELALLLNTEEVPDIEEAAMVLASVDKETGRTTDPVRMYMREMGTVELLTREGEIRIAKRIEEGIYQVLKSLAHYPETVQLVLEDYDRFLAEEIRLNEIISGFADVDEEIAPATNIGSMLDEEQQEDILLDVDEEDEDGEGGISDVDDGPNPEQAKAYFDELREAFDKAMKALKEHGRTNKKTVELLDSMSDSFLKLKLTSRQVDKLTRHFRQLRNHIREFERSIMRLCIEKARIPRKLFIDTFPGQETDLSWLETIISKHAKKLDLERIEEYRDEILRLQSKLASFEIEYGLTISEIKDINRKMSIGEAKARRAKKEMVEANLRLVISIAKKYTNRGLQFLDLIQEGNIGLMKAVDKFEYRRGYKFSTYATWWIRQAITRSIADQARTIRIPVHMIETINKLNRISRQILQETGREATPEELAEKMELSEDKIRKVLKIAKEPISMETPVGDDDDSHLGDFIEDNNIESPIDMATAEGLREATLEILETLTPREAKVLRMRFGIEMNTDHTLEEVGKQFDVTRERIRQIEAKALRKLRHPSRSEKLRSFLEGDEG</sequence>
<evidence type="ECO:0000256" key="4">
    <source>
        <dbReference type="ARBA" id="ARBA00023125"/>
    </source>
</evidence>
<dbReference type="Pfam" id="PF04546">
    <property type="entry name" value="Sigma70_ner"/>
    <property type="match status" value="1"/>
</dbReference>
<dbReference type="PANTHER" id="PTHR30603">
    <property type="entry name" value="RNA POLYMERASE SIGMA FACTOR RPO"/>
    <property type="match status" value="1"/>
</dbReference>
<protein>
    <recommendedName>
        <fullName evidence="6">RNA polymerase sigma factor RpoD</fullName>
    </recommendedName>
    <alternativeName>
        <fullName evidence="6">Sigma-70</fullName>
    </alternativeName>
</protein>
<dbReference type="Pfam" id="PF03979">
    <property type="entry name" value="Sigma70_r1_1"/>
    <property type="match status" value="1"/>
</dbReference>
<evidence type="ECO:0000256" key="8">
    <source>
        <dbReference type="SAM" id="MobiDB-lite"/>
    </source>
</evidence>
<dbReference type="PROSITE" id="PS00716">
    <property type="entry name" value="SIGMA70_2"/>
    <property type="match status" value="1"/>
</dbReference>
<evidence type="ECO:0000256" key="1">
    <source>
        <dbReference type="ARBA" id="ARBA00022490"/>
    </source>
</evidence>
<proteinExistence type="inferred from homology"/>
<dbReference type="Pfam" id="PF04545">
    <property type="entry name" value="Sigma70_r4"/>
    <property type="match status" value="1"/>
</dbReference>
<dbReference type="PANTHER" id="PTHR30603:SF60">
    <property type="entry name" value="RNA POLYMERASE SIGMA FACTOR RPOD"/>
    <property type="match status" value="1"/>
</dbReference>
<feature type="region of interest" description="Sigma-70 factor domain-4" evidence="6">
    <location>
        <begin position="552"/>
        <end position="605"/>
    </location>
</feature>
<comment type="caution">
    <text evidence="11">The sequence shown here is derived from an EMBL/GenBank/DDBJ whole genome shotgun (WGS) entry which is preliminary data.</text>
</comment>
<keyword evidence="7" id="KW-0175">Coiled coil</keyword>
<dbReference type="InterPro" id="IPR013324">
    <property type="entry name" value="RNA_pol_sigma_r3/r4-like"/>
</dbReference>
<evidence type="ECO:0000313" key="12">
    <source>
        <dbReference type="Proteomes" id="UP000861567"/>
    </source>
</evidence>
<dbReference type="NCBIfam" id="NF004208">
    <property type="entry name" value="PRK05658.1"/>
    <property type="match status" value="1"/>
</dbReference>
<feature type="region of interest" description="Disordered" evidence="8">
    <location>
        <begin position="200"/>
        <end position="219"/>
    </location>
</feature>
<feature type="short sequence motif" description="Interaction with polymerase core subunit RpoC" evidence="6">
    <location>
        <begin position="408"/>
        <end position="411"/>
    </location>
</feature>
<evidence type="ECO:0000256" key="5">
    <source>
        <dbReference type="ARBA" id="ARBA00023163"/>
    </source>
</evidence>
<comment type="function">
    <text evidence="6">Sigma factors are initiation factors that promote the attachment of RNA polymerase to specific initiation sites and are then released. This sigma factor is the primary sigma factor during exponential growth.</text>
</comment>
<dbReference type="Pfam" id="PF00140">
    <property type="entry name" value="Sigma70_r1_2"/>
    <property type="match status" value="1"/>
</dbReference>
<dbReference type="SUPFAM" id="SSF88946">
    <property type="entry name" value="Sigma2 domain of RNA polymerase sigma factors"/>
    <property type="match status" value="1"/>
</dbReference>
<keyword evidence="5 6" id="KW-0804">Transcription</keyword>
<dbReference type="InterPro" id="IPR036388">
    <property type="entry name" value="WH-like_DNA-bd_sf"/>
</dbReference>
<feature type="coiled-coil region" evidence="7">
    <location>
        <begin position="328"/>
        <end position="383"/>
    </location>
</feature>
<evidence type="ECO:0000256" key="6">
    <source>
        <dbReference type="HAMAP-Rule" id="MF_00963"/>
    </source>
</evidence>
<dbReference type="InterPro" id="IPR014284">
    <property type="entry name" value="RNA_pol_sigma-70_dom"/>
</dbReference>
<dbReference type="InterPro" id="IPR042189">
    <property type="entry name" value="RNA_pol_sigma_70_r1_1_sf"/>
</dbReference>
<dbReference type="Pfam" id="PF04539">
    <property type="entry name" value="Sigma70_r3"/>
    <property type="match status" value="1"/>
</dbReference>
<feature type="domain" description="RNA polymerase sigma-70" evidence="9">
    <location>
        <begin position="408"/>
        <end position="421"/>
    </location>
</feature>
<dbReference type="GO" id="GO:0016987">
    <property type="term" value="F:sigma factor activity"/>
    <property type="evidence" value="ECO:0007669"/>
    <property type="project" value="UniProtKB-UniRule"/>
</dbReference>
<dbReference type="InterPro" id="IPR007127">
    <property type="entry name" value="RNA_pol_sigma_70_r1_1"/>
</dbReference>
<name>A0AAN5KT67_LEGPN</name>
<evidence type="ECO:0000313" key="11">
    <source>
        <dbReference type="EMBL" id="HAT1597241.1"/>
    </source>
</evidence>
<evidence type="ECO:0000256" key="3">
    <source>
        <dbReference type="ARBA" id="ARBA00023082"/>
    </source>
</evidence>
<dbReference type="InterPro" id="IPR000943">
    <property type="entry name" value="RNA_pol_sigma70"/>
</dbReference>
<dbReference type="HAMAP" id="MF_00963">
    <property type="entry name" value="Sigma70_RpoD_SigA"/>
    <property type="match status" value="1"/>
</dbReference>
<dbReference type="FunFam" id="1.10.10.10:FF:000004">
    <property type="entry name" value="RNA polymerase sigma factor SigA"/>
    <property type="match status" value="1"/>
</dbReference>
<dbReference type="EMBL" id="DACSEI010000030">
    <property type="protein sequence ID" value="HAT1597241.1"/>
    <property type="molecule type" value="Genomic_DNA"/>
</dbReference>
<dbReference type="InterPro" id="IPR012760">
    <property type="entry name" value="RNA_pol_sigma_RpoD_C"/>
</dbReference>
<dbReference type="InterPro" id="IPR050239">
    <property type="entry name" value="Sigma-70_RNA_pol_init_factors"/>
</dbReference>
<feature type="compositionally biased region" description="Acidic residues" evidence="8">
    <location>
        <begin position="200"/>
        <end position="215"/>
    </location>
</feature>
<dbReference type="Proteomes" id="UP000861567">
    <property type="component" value="Unassembled WGS sequence"/>
</dbReference>
<gene>
    <name evidence="6 11" type="primary">rpoD</name>
    <name evidence="11" type="ORF">I8Y58_002480</name>
</gene>
<dbReference type="PROSITE" id="PS00715">
    <property type="entry name" value="SIGMA70_1"/>
    <property type="match status" value="1"/>
</dbReference>
<dbReference type="CDD" id="cd06171">
    <property type="entry name" value="Sigma70_r4"/>
    <property type="match status" value="1"/>
</dbReference>
<dbReference type="Gene3D" id="1.10.601.10">
    <property type="entry name" value="RNA Polymerase Primary Sigma Factor"/>
    <property type="match status" value="1"/>
</dbReference>
<dbReference type="Gene3D" id="1.10.10.10">
    <property type="entry name" value="Winged helix-like DNA-binding domain superfamily/Winged helix DNA-binding domain"/>
    <property type="match status" value="2"/>
</dbReference>
<dbReference type="PRINTS" id="PR00046">
    <property type="entry name" value="SIGMA70FCT"/>
</dbReference>
<keyword evidence="1 6" id="KW-0963">Cytoplasm</keyword>
<dbReference type="Pfam" id="PF04542">
    <property type="entry name" value="Sigma70_r2"/>
    <property type="match status" value="1"/>
</dbReference>
<feature type="DNA-binding region" description="H-T-H motif" evidence="6">
    <location>
        <begin position="578"/>
        <end position="597"/>
    </location>
</feature>